<dbReference type="Proteomes" id="UP000052012">
    <property type="component" value="Unassembled WGS sequence"/>
</dbReference>
<evidence type="ECO:0000256" key="1">
    <source>
        <dbReference type="SAM" id="Phobius"/>
    </source>
</evidence>
<keyword evidence="1" id="KW-0812">Transmembrane</keyword>
<sequence>MLMLLKQEMFKISKKKSTIYIPIILFVLMIVVAFMSKGSDAKFYISSAFAGFQWTTILIIIISATSISEEFQYGTIKHLIYSVNNRYIIYFSKLIFVFLYSIYLHLLSIVYTFLIKIFVLGGIPKFSEQYLYGLSLWKNLMFNSFTDLVGSLIIISSVFCIACVTNNGSSAIALGIVLCFLGEGISSALSKLYLQFNGIKWNPFNMLNITNQLGNPSYYSITHLSNTQLLFGNFFYTIIFILLGSILFSRRRI</sequence>
<evidence type="ECO:0000313" key="2">
    <source>
        <dbReference type="EMBL" id="KRM67977.1"/>
    </source>
</evidence>
<keyword evidence="1" id="KW-0472">Membrane</keyword>
<evidence type="ECO:0008006" key="4">
    <source>
        <dbReference type="Google" id="ProtNLM"/>
    </source>
</evidence>
<feature type="transmembrane region" description="Helical" evidence="1">
    <location>
        <begin position="87"/>
        <end position="120"/>
    </location>
</feature>
<organism evidence="2 3">
    <name type="scientific">Apilactobacillus ozensis DSM 23829 = JCM 17196</name>
    <dbReference type="NCBI Taxonomy" id="1423781"/>
    <lineage>
        <taxon>Bacteria</taxon>
        <taxon>Bacillati</taxon>
        <taxon>Bacillota</taxon>
        <taxon>Bacilli</taxon>
        <taxon>Lactobacillales</taxon>
        <taxon>Lactobacillaceae</taxon>
        <taxon>Apilactobacillus</taxon>
    </lineage>
</organism>
<feature type="transmembrane region" description="Helical" evidence="1">
    <location>
        <begin position="140"/>
        <end position="164"/>
    </location>
</feature>
<dbReference type="PANTHER" id="PTHR37305">
    <property type="entry name" value="INTEGRAL MEMBRANE PROTEIN-RELATED"/>
    <property type="match status" value="1"/>
</dbReference>
<reference evidence="2 3" key="1">
    <citation type="journal article" date="2015" name="Genome Announc.">
        <title>Expanding the biotechnology potential of lactobacilli through comparative genomics of 213 strains and associated genera.</title>
        <authorList>
            <person name="Sun Z."/>
            <person name="Harris H.M."/>
            <person name="McCann A."/>
            <person name="Guo C."/>
            <person name="Argimon S."/>
            <person name="Zhang W."/>
            <person name="Yang X."/>
            <person name="Jeffery I.B."/>
            <person name="Cooney J.C."/>
            <person name="Kagawa T.F."/>
            <person name="Liu W."/>
            <person name="Song Y."/>
            <person name="Salvetti E."/>
            <person name="Wrobel A."/>
            <person name="Rasinkangas P."/>
            <person name="Parkhill J."/>
            <person name="Rea M.C."/>
            <person name="O'Sullivan O."/>
            <person name="Ritari J."/>
            <person name="Douillard F.P."/>
            <person name="Paul Ross R."/>
            <person name="Yang R."/>
            <person name="Briner A.E."/>
            <person name="Felis G.E."/>
            <person name="de Vos W.M."/>
            <person name="Barrangou R."/>
            <person name="Klaenhammer T.R."/>
            <person name="Caufield P.W."/>
            <person name="Cui Y."/>
            <person name="Zhang H."/>
            <person name="O'Toole P.W."/>
        </authorList>
    </citation>
    <scope>NUCLEOTIDE SEQUENCE [LARGE SCALE GENOMIC DNA]</scope>
    <source>
        <strain evidence="2 3">DSM 23829</strain>
    </source>
</reference>
<dbReference type="STRING" id="1423781.FD06_GL000339"/>
<gene>
    <name evidence="2" type="ORF">FD06_GL000339</name>
</gene>
<dbReference type="Pfam" id="PF12730">
    <property type="entry name" value="ABC2_membrane_4"/>
    <property type="match status" value="1"/>
</dbReference>
<keyword evidence="3" id="KW-1185">Reference proteome</keyword>
<feature type="transmembrane region" description="Helical" evidence="1">
    <location>
        <begin position="43"/>
        <end position="67"/>
    </location>
</feature>
<dbReference type="PANTHER" id="PTHR37305:SF1">
    <property type="entry name" value="MEMBRANE PROTEIN"/>
    <property type="match status" value="1"/>
</dbReference>
<feature type="transmembrane region" description="Helical" evidence="1">
    <location>
        <begin position="171"/>
        <end position="194"/>
    </location>
</feature>
<dbReference type="OrthoDB" id="2295852at2"/>
<evidence type="ECO:0000313" key="3">
    <source>
        <dbReference type="Proteomes" id="UP000052012"/>
    </source>
</evidence>
<feature type="transmembrane region" description="Helical" evidence="1">
    <location>
        <begin position="20"/>
        <end position="37"/>
    </location>
</feature>
<protein>
    <recommendedName>
        <fullName evidence="4">ABC superfamily ATP binding cassette transporter, membrane protein</fullName>
    </recommendedName>
</protein>
<accession>A0A0R2AVV4</accession>
<proteinExistence type="predicted"/>
<name>A0A0R2AVV4_9LACO</name>
<comment type="caution">
    <text evidence="2">The sequence shown here is derived from an EMBL/GenBank/DDBJ whole genome shotgun (WGS) entry which is preliminary data.</text>
</comment>
<keyword evidence="1" id="KW-1133">Transmembrane helix</keyword>
<dbReference type="AlphaFoldDB" id="A0A0R2AVV4"/>
<dbReference type="RefSeq" id="WP_056966538.1">
    <property type="nucleotide sequence ID" value="NZ_AYYQ01000033.1"/>
</dbReference>
<feature type="transmembrane region" description="Helical" evidence="1">
    <location>
        <begin position="229"/>
        <end position="248"/>
    </location>
</feature>
<dbReference type="EMBL" id="AYYQ01000033">
    <property type="protein sequence ID" value="KRM67977.1"/>
    <property type="molecule type" value="Genomic_DNA"/>
</dbReference>
<dbReference type="PATRIC" id="fig|1423781.4.peg.348"/>